<dbReference type="EMBL" id="CP002209">
    <property type="protein sequence ID" value="ADN74861.1"/>
    <property type="molecule type" value="Genomic_DNA"/>
</dbReference>
<dbReference type="Proteomes" id="UP000006683">
    <property type="component" value="Chromosome"/>
</dbReference>
<feature type="transmembrane region" description="Helical" evidence="9">
    <location>
        <begin position="6"/>
        <end position="27"/>
    </location>
</feature>
<comment type="pathway">
    <text evidence="2">Cofactor biosynthesis; adenosylcobalamin biosynthesis.</text>
</comment>
<accession>E1SR96</accession>
<feature type="transmembrane region" description="Helical" evidence="9">
    <location>
        <begin position="299"/>
        <end position="319"/>
    </location>
</feature>
<comment type="subcellular location">
    <subcellularLocation>
        <location evidence="1">Cell membrane</location>
        <topology evidence="1">Multi-pass membrane protein</topology>
    </subcellularLocation>
</comment>
<dbReference type="AlphaFoldDB" id="E1SR96"/>
<name>E1SR96_FERBD</name>
<dbReference type="OrthoDB" id="6397034at2"/>
<protein>
    <submittedName>
        <fullName evidence="10">Cobalamin biosynthesis protein CbiB</fullName>
    </submittedName>
</protein>
<feature type="transmembrane region" description="Helical" evidence="9">
    <location>
        <begin position="204"/>
        <end position="223"/>
    </location>
</feature>
<evidence type="ECO:0000256" key="3">
    <source>
        <dbReference type="ARBA" id="ARBA00006263"/>
    </source>
</evidence>
<evidence type="ECO:0000313" key="10">
    <source>
        <dbReference type="EMBL" id="ADN74861.1"/>
    </source>
</evidence>
<feature type="transmembrane region" description="Helical" evidence="9">
    <location>
        <begin position="86"/>
        <end position="105"/>
    </location>
</feature>
<evidence type="ECO:0000256" key="1">
    <source>
        <dbReference type="ARBA" id="ARBA00004651"/>
    </source>
</evidence>
<keyword evidence="4" id="KW-1003">Cell membrane</keyword>
<dbReference type="GO" id="GO:0009236">
    <property type="term" value="P:cobalamin biosynthetic process"/>
    <property type="evidence" value="ECO:0007669"/>
    <property type="project" value="UniProtKB-UniPathway"/>
</dbReference>
<dbReference type="RefSeq" id="WP_013344167.1">
    <property type="nucleotide sequence ID" value="NC_014541.1"/>
</dbReference>
<evidence type="ECO:0000256" key="9">
    <source>
        <dbReference type="SAM" id="Phobius"/>
    </source>
</evidence>
<evidence type="ECO:0000256" key="2">
    <source>
        <dbReference type="ARBA" id="ARBA00004953"/>
    </source>
</evidence>
<dbReference type="KEGG" id="fbl:Fbal_0649"/>
<gene>
    <name evidence="10" type="ordered locus">Fbal_0649</name>
</gene>
<evidence type="ECO:0000256" key="4">
    <source>
        <dbReference type="ARBA" id="ARBA00022475"/>
    </source>
</evidence>
<dbReference type="eggNOG" id="COG1270">
    <property type="taxonomic scope" value="Bacteria"/>
</dbReference>
<dbReference type="STRING" id="550540.Fbal_0649"/>
<dbReference type="GeneID" id="67180891"/>
<organism evidence="10 11">
    <name type="scientific">Ferrimonas balearica (strain DSM 9799 / CCM 4581 / KCTC 23876 / PAT)</name>
    <dbReference type="NCBI Taxonomy" id="550540"/>
    <lineage>
        <taxon>Bacteria</taxon>
        <taxon>Pseudomonadati</taxon>
        <taxon>Pseudomonadota</taxon>
        <taxon>Gammaproteobacteria</taxon>
        <taxon>Alteromonadales</taxon>
        <taxon>Ferrimonadaceae</taxon>
        <taxon>Ferrimonas</taxon>
    </lineage>
</organism>
<dbReference type="Pfam" id="PF03186">
    <property type="entry name" value="CobD_Cbib"/>
    <property type="match status" value="1"/>
</dbReference>
<evidence type="ECO:0000313" key="11">
    <source>
        <dbReference type="Proteomes" id="UP000006683"/>
    </source>
</evidence>
<feature type="transmembrane region" description="Helical" evidence="9">
    <location>
        <begin position="160"/>
        <end position="179"/>
    </location>
</feature>
<feature type="transmembrane region" description="Helical" evidence="9">
    <location>
        <begin position="60"/>
        <end position="80"/>
    </location>
</feature>
<comment type="similarity">
    <text evidence="3">Belongs to the CobD/CbiB family.</text>
</comment>
<keyword evidence="5" id="KW-0169">Cobalamin biosynthesis</keyword>
<dbReference type="PANTHER" id="PTHR34308">
    <property type="entry name" value="COBALAMIN BIOSYNTHESIS PROTEIN CBIB"/>
    <property type="match status" value="1"/>
</dbReference>
<evidence type="ECO:0000256" key="5">
    <source>
        <dbReference type="ARBA" id="ARBA00022573"/>
    </source>
</evidence>
<dbReference type="PANTHER" id="PTHR34308:SF1">
    <property type="entry name" value="COBALAMIN BIOSYNTHESIS PROTEIN CBIB"/>
    <property type="match status" value="1"/>
</dbReference>
<reference evidence="10 11" key="1">
    <citation type="journal article" date="2010" name="Stand. Genomic Sci.">
        <title>Complete genome sequence of Ferrimonas balearica type strain (PAT).</title>
        <authorList>
            <person name="Nolan M."/>
            <person name="Sikorski J."/>
            <person name="Davenport K."/>
            <person name="Lucas S."/>
            <person name="Glavina Del Rio T."/>
            <person name="Tice H."/>
            <person name="Cheng J."/>
            <person name="Goodwin L."/>
            <person name="Pitluck S."/>
            <person name="Liolios K."/>
            <person name="Ivanova N."/>
            <person name="Mavromatis K."/>
            <person name="Ovchinnikova G."/>
            <person name="Pati A."/>
            <person name="Chen A."/>
            <person name="Palaniappan K."/>
            <person name="Land M."/>
            <person name="Hauser L."/>
            <person name="Chang Y."/>
            <person name="Jeffries C."/>
            <person name="Tapia R."/>
            <person name="Brettin T."/>
            <person name="Detter J."/>
            <person name="Han C."/>
            <person name="Yasawong M."/>
            <person name="Rohde M."/>
            <person name="Tindall B."/>
            <person name="Goker M."/>
            <person name="Woyke T."/>
            <person name="Bristow J."/>
            <person name="Eisen J."/>
            <person name="Markowitz V."/>
            <person name="Hugenholtz P."/>
            <person name="Kyrpides N."/>
            <person name="Klenk H."/>
            <person name="Lapidus A."/>
        </authorList>
    </citation>
    <scope>NUCLEOTIDE SEQUENCE [LARGE SCALE GENOMIC DNA]</scope>
    <source>
        <strain evidence="11">DSM 9799 / CCM 4581 / KCTC 23876 / PAT</strain>
    </source>
</reference>
<dbReference type="GO" id="GO:0048472">
    <property type="term" value="F:threonine-phosphate decarboxylase activity"/>
    <property type="evidence" value="ECO:0007669"/>
    <property type="project" value="InterPro"/>
</dbReference>
<keyword evidence="11" id="KW-1185">Reference proteome</keyword>
<evidence type="ECO:0000256" key="7">
    <source>
        <dbReference type="ARBA" id="ARBA00022989"/>
    </source>
</evidence>
<dbReference type="UniPathway" id="UPA00148"/>
<keyword evidence="6 9" id="KW-0812">Transmembrane</keyword>
<evidence type="ECO:0000256" key="6">
    <source>
        <dbReference type="ARBA" id="ARBA00022692"/>
    </source>
</evidence>
<evidence type="ECO:0000256" key="8">
    <source>
        <dbReference type="ARBA" id="ARBA00023136"/>
    </source>
</evidence>
<dbReference type="InterPro" id="IPR004485">
    <property type="entry name" value="Cobalamin_biosynth_CobD/CbiB"/>
</dbReference>
<keyword evidence="7 9" id="KW-1133">Transmembrane helix</keyword>
<dbReference type="HOGENOM" id="CLU_072289_0_0_6"/>
<proteinExistence type="inferred from homology"/>
<keyword evidence="8 9" id="KW-0472">Membrane</keyword>
<sequence length="320" mass="35794">METLGPYHSLLAPPFILALAYLLSMLIPEAWRPRYLLAPLADSLARKTNKPGRLPQQQRLAGTLALLLVLMPVLLLVWVVTRLAAYPLPFELALLAWLLPGPALARDTDSLFSRLLSGQKTQARGALAHWTVRDTDSLSPLGLVKAGIEVQLEQARSQRFAVMFWYALAGPLAASLAWLCNELSRHWHPGRPEQINFGHWPSRLAALLMVPVNVLLGLTLSLYGNPLAPWRARYQLTGPGLLRSQQWPQLCLACSLDRQLGGPWQLGGQRHLRPRLGPTTLPEPEDLLRTRRLLSFATWLWLALLFLLGASLALTWHHLH</sequence>
<dbReference type="GO" id="GO:0005886">
    <property type="term" value="C:plasma membrane"/>
    <property type="evidence" value="ECO:0007669"/>
    <property type="project" value="UniProtKB-SubCell"/>
</dbReference>